<organism evidence="2 3">
    <name type="scientific">Sorghum bicolor</name>
    <name type="common">Sorghum</name>
    <name type="synonym">Sorghum vulgare</name>
    <dbReference type="NCBI Taxonomy" id="4558"/>
    <lineage>
        <taxon>Eukaryota</taxon>
        <taxon>Viridiplantae</taxon>
        <taxon>Streptophyta</taxon>
        <taxon>Embryophyta</taxon>
        <taxon>Tracheophyta</taxon>
        <taxon>Spermatophyta</taxon>
        <taxon>Magnoliopsida</taxon>
        <taxon>Liliopsida</taxon>
        <taxon>Poales</taxon>
        <taxon>Poaceae</taxon>
        <taxon>PACMAD clade</taxon>
        <taxon>Panicoideae</taxon>
        <taxon>Andropogonodae</taxon>
        <taxon>Andropogoneae</taxon>
        <taxon>Sorghinae</taxon>
        <taxon>Sorghum</taxon>
    </lineage>
</organism>
<feature type="region of interest" description="Disordered" evidence="1">
    <location>
        <begin position="141"/>
        <end position="164"/>
    </location>
</feature>
<evidence type="ECO:0000256" key="1">
    <source>
        <dbReference type="SAM" id="MobiDB-lite"/>
    </source>
</evidence>
<evidence type="ECO:0000313" key="3">
    <source>
        <dbReference type="Proteomes" id="UP000807115"/>
    </source>
</evidence>
<feature type="region of interest" description="Disordered" evidence="1">
    <location>
        <begin position="1"/>
        <end position="76"/>
    </location>
</feature>
<gene>
    <name evidence="2" type="ORF">BDA96_06G094100</name>
</gene>
<accession>A0A921QPH7</accession>
<dbReference type="AlphaFoldDB" id="A0A921QPH7"/>
<protein>
    <submittedName>
        <fullName evidence="2">Uncharacterized protein</fullName>
    </submittedName>
</protein>
<name>A0A921QPH7_SORBI</name>
<reference evidence="2" key="2">
    <citation type="submission" date="2020-10" db="EMBL/GenBank/DDBJ databases">
        <authorList>
            <person name="Cooper E.A."/>
            <person name="Brenton Z.W."/>
            <person name="Flinn B.S."/>
            <person name="Jenkins J."/>
            <person name="Shu S."/>
            <person name="Flowers D."/>
            <person name="Luo F."/>
            <person name="Wang Y."/>
            <person name="Xia P."/>
            <person name="Barry K."/>
            <person name="Daum C."/>
            <person name="Lipzen A."/>
            <person name="Yoshinaga Y."/>
            <person name="Schmutz J."/>
            <person name="Saski C."/>
            <person name="Vermerris W."/>
            <person name="Kresovich S."/>
        </authorList>
    </citation>
    <scope>NUCLEOTIDE SEQUENCE</scope>
</reference>
<proteinExistence type="predicted"/>
<evidence type="ECO:0000313" key="2">
    <source>
        <dbReference type="EMBL" id="KAG0525863.1"/>
    </source>
</evidence>
<dbReference type="Proteomes" id="UP000807115">
    <property type="component" value="Chromosome 6"/>
</dbReference>
<reference evidence="2" key="1">
    <citation type="journal article" date="2019" name="BMC Genomics">
        <title>A new reference genome for Sorghum bicolor reveals high levels of sequence similarity between sweet and grain genotypes: implications for the genetics of sugar metabolism.</title>
        <authorList>
            <person name="Cooper E.A."/>
            <person name="Brenton Z.W."/>
            <person name="Flinn B.S."/>
            <person name="Jenkins J."/>
            <person name="Shu S."/>
            <person name="Flowers D."/>
            <person name="Luo F."/>
            <person name="Wang Y."/>
            <person name="Xia P."/>
            <person name="Barry K."/>
            <person name="Daum C."/>
            <person name="Lipzen A."/>
            <person name="Yoshinaga Y."/>
            <person name="Schmutz J."/>
            <person name="Saski C."/>
            <person name="Vermerris W."/>
            <person name="Kresovich S."/>
        </authorList>
    </citation>
    <scope>NUCLEOTIDE SEQUENCE</scope>
</reference>
<dbReference type="EMBL" id="CM027685">
    <property type="protein sequence ID" value="KAG0525863.1"/>
    <property type="molecule type" value="Genomic_DNA"/>
</dbReference>
<comment type="caution">
    <text evidence="2">The sequence shown here is derived from an EMBL/GenBank/DDBJ whole genome shotgun (WGS) entry which is preliminary data.</text>
</comment>
<sequence length="164" mass="17547">MRRQPSGCHTTRPGRPARALPPEMKSPGPPDHHRGSGPAVDTADRPSLLRFARSVPGRSTPCMPSDPVGGRVDLRASPSPRPRCVYYVALSLPIDASLPLQQITRSPAPVTAATRAYGPDRWIRVTYAVCVSVLPAGATRTEDTRRRAGPARGGSHKDKGISSK</sequence>
<feature type="compositionally biased region" description="Basic and acidic residues" evidence="1">
    <location>
        <begin position="155"/>
        <end position="164"/>
    </location>
</feature>